<accession>A0ABX9PTY5</accession>
<dbReference type="GeneID" id="302708912"/>
<dbReference type="RefSeq" id="WP_120160778.1">
    <property type="nucleotide sequence ID" value="NZ_NSDJ01000001.1"/>
</dbReference>
<protein>
    <submittedName>
        <fullName evidence="1">Uncharacterized protein</fullName>
    </submittedName>
</protein>
<reference evidence="1 2" key="1">
    <citation type="submission" date="2017-08" db="EMBL/GenBank/DDBJ databases">
        <title>Comparative genomics of bacteria isolated from necrotic lesions of AOD affected trees.</title>
        <authorList>
            <person name="Doonan J."/>
            <person name="Denman S."/>
            <person name="Mcdonald J.E."/>
        </authorList>
    </citation>
    <scope>NUCLEOTIDE SEQUENCE [LARGE SCALE GENOMIC DNA]</scope>
    <source>
        <strain evidence="1 2">CIP 105588</strain>
    </source>
</reference>
<evidence type="ECO:0000313" key="1">
    <source>
        <dbReference type="EMBL" id="RKF68469.1"/>
    </source>
</evidence>
<keyword evidence="2" id="KW-1185">Reference proteome</keyword>
<name>A0ABX9PTY5_9GAMM</name>
<sequence length="117" mass="13390">MKKFIPYPINGENLTPSDLLQIIERYLSEIEEPLIGDLTYFSENARYEPNSLQIVSIVAIGENCYSLNYHFRWTIFNGCLDINAQEFTTQSVTFLVKPAGLEFDIIDLFKGSTAEEL</sequence>
<dbReference type="Proteomes" id="UP000284853">
    <property type="component" value="Unassembled WGS sequence"/>
</dbReference>
<gene>
    <name evidence="1" type="ORF">CKQ54_08860</name>
</gene>
<comment type="caution">
    <text evidence="1">The sequence shown here is derived from an EMBL/GenBank/DDBJ whole genome shotgun (WGS) entry which is preliminary data.</text>
</comment>
<proteinExistence type="predicted"/>
<dbReference type="EMBL" id="NSDJ01000001">
    <property type="protein sequence ID" value="RKF68469.1"/>
    <property type="molecule type" value="Genomic_DNA"/>
</dbReference>
<organism evidence="1 2">
    <name type="scientific">Rahnella variigena</name>
    <dbReference type="NCBI Taxonomy" id="574964"/>
    <lineage>
        <taxon>Bacteria</taxon>
        <taxon>Pseudomonadati</taxon>
        <taxon>Pseudomonadota</taxon>
        <taxon>Gammaproteobacteria</taxon>
        <taxon>Enterobacterales</taxon>
        <taxon>Yersiniaceae</taxon>
        <taxon>Rahnella</taxon>
    </lineage>
</organism>
<evidence type="ECO:0000313" key="2">
    <source>
        <dbReference type="Proteomes" id="UP000284853"/>
    </source>
</evidence>